<name>A0ABS0CHD5_9NOCA</name>
<evidence type="ECO:0000313" key="6">
    <source>
        <dbReference type="EMBL" id="MBF6228917.1"/>
    </source>
</evidence>
<keyword evidence="4" id="KW-0862">Zinc</keyword>
<dbReference type="InterPro" id="IPR001279">
    <property type="entry name" value="Metallo-B-lactamas"/>
</dbReference>
<proteinExistence type="inferred from homology"/>
<dbReference type="EMBL" id="JADLRE010000027">
    <property type="protein sequence ID" value="MBF6228917.1"/>
    <property type="molecule type" value="Genomic_DNA"/>
</dbReference>
<dbReference type="Proteomes" id="UP000807309">
    <property type="component" value="Unassembled WGS sequence"/>
</dbReference>
<keyword evidence="2" id="KW-0479">Metal-binding</keyword>
<evidence type="ECO:0000256" key="3">
    <source>
        <dbReference type="ARBA" id="ARBA00022801"/>
    </source>
</evidence>
<accession>A0ABS0CHD5</accession>
<dbReference type="SUPFAM" id="SSF56281">
    <property type="entry name" value="Metallo-hydrolase/oxidoreductase"/>
    <property type="match status" value="1"/>
</dbReference>
<comment type="caution">
    <text evidence="6">The sequence shown here is derived from an EMBL/GenBank/DDBJ whole genome shotgun (WGS) entry which is preliminary data.</text>
</comment>
<evidence type="ECO:0000256" key="1">
    <source>
        <dbReference type="ARBA" id="ARBA00007749"/>
    </source>
</evidence>
<dbReference type="PANTHER" id="PTHR42978">
    <property type="entry name" value="QUORUM-QUENCHING LACTONASE YTNP-RELATED-RELATED"/>
    <property type="match status" value="1"/>
</dbReference>
<protein>
    <submittedName>
        <fullName evidence="6">MBL fold metallo-hydrolase</fullName>
    </submittedName>
</protein>
<dbReference type="Pfam" id="PF00753">
    <property type="entry name" value="Lactamase_B"/>
    <property type="match status" value="1"/>
</dbReference>
<comment type="similarity">
    <text evidence="1">Belongs to the metallo-beta-lactamase superfamily.</text>
</comment>
<keyword evidence="3" id="KW-0378">Hydrolase</keyword>
<feature type="domain" description="Metallo-beta-lactamase" evidence="5">
    <location>
        <begin position="32"/>
        <end position="264"/>
    </location>
</feature>
<evidence type="ECO:0000256" key="2">
    <source>
        <dbReference type="ARBA" id="ARBA00022723"/>
    </source>
</evidence>
<dbReference type="InterPro" id="IPR051013">
    <property type="entry name" value="MBL_superfamily_lactonases"/>
</dbReference>
<dbReference type="CDD" id="cd07742">
    <property type="entry name" value="metallo-hydrolase-like_MBL-fold"/>
    <property type="match status" value="1"/>
</dbReference>
<evidence type="ECO:0000256" key="4">
    <source>
        <dbReference type="ARBA" id="ARBA00022833"/>
    </source>
</evidence>
<sequence>MRVHHLDAGGTRPFGGRLFDGRPGVWREAAGACHCLLLEHSTGLTLVDTGYGEQAVARPEIWVGRQLIRQSNPVLDQPIARQVEALGFSRADVRDIVVTHLDLDHAGGLADFPQATVHVYRAELDTVEGPHGRREKFRYRSVHFEHGPKWSVYDESDSRAERWFGFRAVRELRGLPPEILMVPLTGHTRGHVGVAVDTGNGWLLHAGDAYTYHGQMQEKPSMPLGVRVFQRYVDTQRQSRIENQQRLRELVRDNGDEVTVFSAHCATEFERLRR</sequence>
<organism evidence="6 7">
    <name type="scientific">Nocardia abscessus</name>
    <dbReference type="NCBI Taxonomy" id="120957"/>
    <lineage>
        <taxon>Bacteria</taxon>
        <taxon>Bacillati</taxon>
        <taxon>Actinomycetota</taxon>
        <taxon>Actinomycetes</taxon>
        <taxon>Mycobacteriales</taxon>
        <taxon>Nocardiaceae</taxon>
        <taxon>Nocardia</taxon>
    </lineage>
</organism>
<evidence type="ECO:0000313" key="7">
    <source>
        <dbReference type="Proteomes" id="UP000807309"/>
    </source>
</evidence>
<dbReference type="RefSeq" id="WP_195035791.1">
    <property type="nucleotide sequence ID" value="NZ_JADLRE010000027.1"/>
</dbReference>
<reference evidence="6 7" key="1">
    <citation type="submission" date="2020-10" db="EMBL/GenBank/DDBJ databases">
        <title>Identification of Nocardia species via Next-generation sequencing and recognition of intraspecies genetic diversity.</title>
        <authorList>
            <person name="Li P."/>
            <person name="Li P."/>
            <person name="Lu B."/>
        </authorList>
    </citation>
    <scope>NUCLEOTIDE SEQUENCE [LARGE SCALE GENOMIC DNA]</scope>
    <source>
        <strain evidence="6 7">N-11</strain>
    </source>
</reference>
<dbReference type="Gene3D" id="3.60.15.10">
    <property type="entry name" value="Ribonuclease Z/Hydroxyacylglutathione hydrolase-like"/>
    <property type="match status" value="1"/>
</dbReference>
<keyword evidence="7" id="KW-1185">Reference proteome</keyword>
<evidence type="ECO:0000259" key="5">
    <source>
        <dbReference type="SMART" id="SM00849"/>
    </source>
</evidence>
<gene>
    <name evidence="6" type="ORF">IU470_27970</name>
</gene>
<dbReference type="PANTHER" id="PTHR42978:SF3">
    <property type="entry name" value="BLR3078 PROTEIN"/>
    <property type="match status" value="1"/>
</dbReference>
<dbReference type="SMART" id="SM00849">
    <property type="entry name" value="Lactamase_B"/>
    <property type="match status" value="1"/>
</dbReference>
<dbReference type="InterPro" id="IPR036866">
    <property type="entry name" value="RibonucZ/Hydroxyglut_hydro"/>
</dbReference>